<feature type="compositionally biased region" description="Acidic residues" evidence="4">
    <location>
        <begin position="43"/>
        <end position="79"/>
    </location>
</feature>
<proteinExistence type="predicted"/>
<evidence type="ECO:0000256" key="4">
    <source>
        <dbReference type="SAM" id="MobiDB-lite"/>
    </source>
</evidence>
<dbReference type="InterPro" id="IPR000408">
    <property type="entry name" value="Reg_chr_condens"/>
</dbReference>
<accession>A0A2S9XTR2</accession>
<dbReference type="InterPro" id="IPR009091">
    <property type="entry name" value="RCC1/BLIP-II"/>
</dbReference>
<dbReference type="OrthoDB" id="5492901at2"/>
<dbReference type="EMBL" id="PVNL01000135">
    <property type="protein sequence ID" value="PRP96101.1"/>
    <property type="molecule type" value="Genomic_DNA"/>
</dbReference>
<dbReference type="GO" id="GO:0005737">
    <property type="term" value="C:cytoplasm"/>
    <property type="evidence" value="ECO:0007669"/>
    <property type="project" value="TreeGrafter"/>
</dbReference>
<dbReference type="PRINTS" id="PR00633">
    <property type="entry name" value="RCCNDNSATION"/>
</dbReference>
<dbReference type="PROSITE" id="PS50012">
    <property type="entry name" value="RCC1_3"/>
    <property type="match status" value="7"/>
</dbReference>
<dbReference type="SUPFAM" id="SSF50985">
    <property type="entry name" value="RCC1/BLIP-II"/>
    <property type="match status" value="2"/>
</dbReference>
<reference evidence="5 6" key="1">
    <citation type="submission" date="2018-03" db="EMBL/GenBank/DDBJ databases">
        <title>Draft Genome Sequences of the Obligatory Marine Myxobacteria Enhygromyxa salina SWB007.</title>
        <authorList>
            <person name="Poehlein A."/>
            <person name="Moghaddam J.A."/>
            <person name="Harms H."/>
            <person name="Alanjari M."/>
            <person name="Koenig G.M."/>
            <person name="Daniel R."/>
            <person name="Schaeberle T.F."/>
        </authorList>
    </citation>
    <scope>NUCLEOTIDE SEQUENCE [LARGE SCALE GENOMIC DNA]</scope>
    <source>
        <strain evidence="5 6">SWB007</strain>
    </source>
</reference>
<evidence type="ECO:0000313" key="6">
    <source>
        <dbReference type="Proteomes" id="UP000238823"/>
    </source>
</evidence>
<feature type="compositionally biased region" description="Low complexity" evidence="4">
    <location>
        <begin position="28"/>
        <end position="42"/>
    </location>
</feature>
<comment type="caution">
    <text evidence="5">The sequence shown here is derived from an EMBL/GenBank/DDBJ whole genome shotgun (WGS) entry which is preliminary data.</text>
</comment>
<feature type="region of interest" description="Disordered" evidence="4">
    <location>
        <begin position="28"/>
        <end position="79"/>
    </location>
</feature>
<evidence type="ECO:0000256" key="2">
    <source>
        <dbReference type="ARBA" id="ARBA00022737"/>
    </source>
</evidence>
<evidence type="ECO:0000256" key="3">
    <source>
        <dbReference type="ARBA" id="ARBA00023157"/>
    </source>
</evidence>
<dbReference type="NCBIfam" id="TIGR02232">
    <property type="entry name" value="myxo_disulf_rpt"/>
    <property type="match status" value="1"/>
</dbReference>
<dbReference type="Gene3D" id="2.130.10.30">
    <property type="entry name" value="Regulator of chromosome condensation 1/beta-lactamase-inhibitor protein II"/>
    <property type="match status" value="2"/>
</dbReference>
<organism evidence="5 6">
    <name type="scientific">Enhygromyxa salina</name>
    <dbReference type="NCBI Taxonomy" id="215803"/>
    <lineage>
        <taxon>Bacteria</taxon>
        <taxon>Pseudomonadati</taxon>
        <taxon>Myxococcota</taxon>
        <taxon>Polyangia</taxon>
        <taxon>Nannocystales</taxon>
        <taxon>Nannocystaceae</taxon>
        <taxon>Enhygromyxa</taxon>
    </lineage>
</organism>
<dbReference type="InterPro" id="IPR011936">
    <property type="entry name" value="Myxo_disulph_rpt"/>
</dbReference>
<dbReference type="GO" id="GO:0005085">
    <property type="term" value="F:guanyl-nucleotide exchange factor activity"/>
    <property type="evidence" value="ECO:0007669"/>
    <property type="project" value="TreeGrafter"/>
</dbReference>
<sequence length="543" mass="54906">MHSNSILPFSTVKLASSCAAILLLAGCPGDPDPGLDTATDTTGDGDGDPSGDGDGDPTGDGDGDPGDGDGDPTGDGDGETGDCTEEGCACDPLQPECDADLYCHDTDNVCTAPVCGDSELQPLEQCDDGNQDDGDGCDSDCSFTEILYVDASYQNTCALIEGGRVRCWGYNGQGQLGYGHTDNIGDDETPADVGDVMLPEPGVELTMGDSHSCILMADQNVRCWGTGFSGRLGYGNTENIGDDEFPSSILDVMVGGPVLEIDAGGSHSCARLANGTLRCWGGGFSGQLGYGNSNSIGDDEFPVTAGDVPTGGAVVAQATGISHTCAILANGKIRCWGAGSSGALGYGNTTAVGSMNTPAQAGDVPAVPLGLPANTKATALALGLSISCALYETGDVLCWGAGFNGAMGQGSTQSIGDDEFPSSQSPISLPSAAVAITTGDSHVCALFDDDTALCWGRNSAGQLGAAIQENIGDDETPNTIDPVQLGGPIKQIDAGGNHTCAILANTNELYCWGVNDDGQLGYGHTENIGDNESVLSAGPVSLF</sequence>
<keyword evidence="3" id="KW-1015">Disulfide bond</keyword>
<protein>
    <submittedName>
        <fullName evidence="5">Regulator of chromosome condensation (RCC1) repeat protein</fullName>
    </submittedName>
</protein>
<evidence type="ECO:0000256" key="1">
    <source>
        <dbReference type="ARBA" id="ARBA00022729"/>
    </source>
</evidence>
<dbReference type="Proteomes" id="UP000238823">
    <property type="component" value="Unassembled WGS sequence"/>
</dbReference>
<dbReference type="AlphaFoldDB" id="A0A2S9XTR2"/>
<dbReference type="RefSeq" id="WP_106093722.1">
    <property type="nucleotide sequence ID" value="NZ_PVNL01000135.1"/>
</dbReference>
<dbReference type="PANTHER" id="PTHR45982">
    <property type="entry name" value="REGULATOR OF CHROMOSOME CONDENSATION"/>
    <property type="match status" value="1"/>
</dbReference>
<dbReference type="Pfam" id="PF13948">
    <property type="entry name" value="DUF4215"/>
    <property type="match status" value="1"/>
</dbReference>
<evidence type="ECO:0000313" key="5">
    <source>
        <dbReference type="EMBL" id="PRP96101.1"/>
    </source>
</evidence>
<gene>
    <name evidence="5" type="ORF">ENSA7_69150</name>
</gene>
<dbReference type="InterPro" id="IPR051553">
    <property type="entry name" value="Ran_GTPase-activating"/>
</dbReference>
<keyword evidence="2" id="KW-0677">Repeat</keyword>
<keyword evidence="1" id="KW-0732">Signal</keyword>
<name>A0A2S9XTR2_9BACT</name>
<dbReference type="PANTHER" id="PTHR45982:SF1">
    <property type="entry name" value="REGULATOR OF CHROMOSOME CONDENSATION"/>
    <property type="match status" value="1"/>
</dbReference>
<dbReference type="Pfam" id="PF13540">
    <property type="entry name" value="RCC1_2"/>
    <property type="match status" value="6"/>
</dbReference>